<name>A0A8K0MIY0_9ROSA</name>
<dbReference type="EMBL" id="VOIH02000004">
    <property type="protein sequence ID" value="KAF3447904.1"/>
    <property type="molecule type" value="Genomic_DNA"/>
</dbReference>
<sequence>MEVSSWPENLATSRKRVVVELMEGRELANQLQSVIAKSEATGGGSSSLSAEDLVTKIMKSFSNSLSILNVNEDDEVSVSQIPVGSRVDSACLDARKSEDSGESCRSTSTVKDRRGCYKRRRTSETWKIDSPTQIDDGHAWRKYGQKAILNASYPRNYFRCTHKYDQGCQATKQVQRIQEDPPLFRATYFGNHTCKNLLKAPELIVDCTTSPRQVPPTFISFEGTNSLSTKQDHPFFSSFTSSIKREFKEVMSCTDHMNHNQSSSSDYLMPSDDLTAFESHRPMTVLSSTMESDHGDVLSDVMDSVAFDDDVFQFEF</sequence>
<dbReference type="Proteomes" id="UP000796880">
    <property type="component" value="Unassembled WGS sequence"/>
</dbReference>
<proteinExistence type="predicted"/>
<evidence type="ECO:0000256" key="4">
    <source>
        <dbReference type="ARBA" id="ARBA00023163"/>
    </source>
</evidence>
<feature type="domain" description="WRKY" evidence="6">
    <location>
        <begin position="129"/>
        <end position="192"/>
    </location>
</feature>
<comment type="caution">
    <text evidence="7">The sequence shown here is derived from an EMBL/GenBank/DDBJ whole genome shotgun (WGS) entry which is preliminary data.</text>
</comment>
<dbReference type="PROSITE" id="PS50811">
    <property type="entry name" value="WRKY"/>
    <property type="match status" value="1"/>
</dbReference>
<keyword evidence="5" id="KW-0539">Nucleus</keyword>
<dbReference type="InterPro" id="IPR044810">
    <property type="entry name" value="WRKY_plant"/>
</dbReference>
<keyword evidence="4" id="KW-0804">Transcription</keyword>
<reference evidence="7" key="1">
    <citation type="submission" date="2020-03" db="EMBL/GenBank/DDBJ databases">
        <title>A high-quality chromosome-level genome assembly of a woody plant with both climbing and erect habits, Rhamnella rubrinervis.</title>
        <authorList>
            <person name="Lu Z."/>
            <person name="Yang Y."/>
            <person name="Zhu X."/>
            <person name="Sun Y."/>
        </authorList>
    </citation>
    <scope>NUCLEOTIDE SEQUENCE</scope>
    <source>
        <strain evidence="7">BYM</strain>
        <tissue evidence="7">Leaf</tissue>
    </source>
</reference>
<evidence type="ECO:0000256" key="1">
    <source>
        <dbReference type="ARBA" id="ARBA00004123"/>
    </source>
</evidence>
<evidence type="ECO:0000313" key="7">
    <source>
        <dbReference type="EMBL" id="KAF3447904.1"/>
    </source>
</evidence>
<accession>A0A8K0MIY0</accession>
<dbReference type="InterPro" id="IPR003657">
    <property type="entry name" value="WRKY_dom"/>
</dbReference>
<evidence type="ECO:0000259" key="6">
    <source>
        <dbReference type="PROSITE" id="PS50811"/>
    </source>
</evidence>
<dbReference type="GO" id="GO:0005634">
    <property type="term" value="C:nucleus"/>
    <property type="evidence" value="ECO:0007669"/>
    <property type="project" value="UniProtKB-SubCell"/>
</dbReference>
<dbReference type="Gene3D" id="2.20.25.80">
    <property type="entry name" value="WRKY domain"/>
    <property type="match status" value="1"/>
</dbReference>
<dbReference type="GO" id="GO:0003700">
    <property type="term" value="F:DNA-binding transcription factor activity"/>
    <property type="evidence" value="ECO:0007669"/>
    <property type="project" value="InterPro"/>
</dbReference>
<dbReference type="AlphaFoldDB" id="A0A8K0MIY0"/>
<evidence type="ECO:0000256" key="5">
    <source>
        <dbReference type="ARBA" id="ARBA00023242"/>
    </source>
</evidence>
<protein>
    <recommendedName>
        <fullName evidence="6">WRKY domain-containing protein</fullName>
    </recommendedName>
</protein>
<organism evidence="7 8">
    <name type="scientific">Rhamnella rubrinervis</name>
    <dbReference type="NCBI Taxonomy" id="2594499"/>
    <lineage>
        <taxon>Eukaryota</taxon>
        <taxon>Viridiplantae</taxon>
        <taxon>Streptophyta</taxon>
        <taxon>Embryophyta</taxon>
        <taxon>Tracheophyta</taxon>
        <taxon>Spermatophyta</taxon>
        <taxon>Magnoliopsida</taxon>
        <taxon>eudicotyledons</taxon>
        <taxon>Gunneridae</taxon>
        <taxon>Pentapetalae</taxon>
        <taxon>rosids</taxon>
        <taxon>fabids</taxon>
        <taxon>Rosales</taxon>
        <taxon>Rhamnaceae</taxon>
        <taxon>rhamnoid group</taxon>
        <taxon>Rhamneae</taxon>
        <taxon>Rhamnella</taxon>
    </lineage>
</organism>
<dbReference type="InterPro" id="IPR036576">
    <property type="entry name" value="WRKY_dom_sf"/>
</dbReference>
<dbReference type="OrthoDB" id="2021064at2759"/>
<comment type="subcellular location">
    <subcellularLocation>
        <location evidence="1">Nucleus</location>
    </subcellularLocation>
</comment>
<dbReference type="SUPFAM" id="SSF118290">
    <property type="entry name" value="WRKY DNA-binding domain"/>
    <property type="match status" value="1"/>
</dbReference>
<keyword evidence="2" id="KW-0805">Transcription regulation</keyword>
<gene>
    <name evidence="7" type="ORF">FNV43_RR08611</name>
</gene>
<dbReference type="SMART" id="SM00774">
    <property type="entry name" value="WRKY"/>
    <property type="match status" value="1"/>
</dbReference>
<dbReference type="PANTHER" id="PTHR31282">
    <property type="entry name" value="WRKY TRANSCRIPTION FACTOR 21-RELATED"/>
    <property type="match status" value="1"/>
</dbReference>
<evidence type="ECO:0000256" key="2">
    <source>
        <dbReference type="ARBA" id="ARBA00023015"/>
    </source>
</evidence>
<keyword evidence="3" id="KW-0238">DNA-binding</keyword>
<keyword evidence="8" id="KW-1185">Reference proteome</keyword>
<dbReference type="GO" id="GO:0043565">
    <property type="term" value="F:sequence-specific DNA binding"/>
    <property type="evidence" value="ECO:0007669"/>
    <property type="project" value="InterPro"/>
</dbReference>
<evidence type="ECO:0000256" key="3">
    <source>
        <dbReference type="ARBA" id="ARBA00023125"/>
    </source>
</evidence>
<evidence type="ECO:0000313" key="8">
    <source>
        <dbReference type="Proteomes" id="UP000796880"/>
    </source>
</evidence>
<dbReference type="Pfam" id="PF03106">
    <property type="entry name" value="WRKY"/>
    <property type="match status" value="1"/>
</dbReference>